<evidence type="ECO:0000256" key="1">
    <source>
        <dbReference type="SAM" id="MobiDB-lite"/>
    </source>
</evidence>
<gene>
    <name evidence="2" type="ORF">QC761_0095020</name>
</gene>
<dbReference type="GeneID" id="87892373"/>
<dbReference type="EMBL" id="JAFFGZ010000008">
    <property type="protein sequence ID" value="KAK4640737.1"/>
    <property type="molecule type" value="Genomic_DNA"/>
</dbReference>
<dbReference type="Proteomes" id="UP001322138">
    <property type="component" value="Unassembled WGS sequence"/>
</dbReference>
<dbReference type="RefSeq" id="XP_062729713.1">
    <property type="nucleotide sequence ID" value="XM_062873013.1"/>
</dbReference>
<evidence type="ECO:0000313" key="2">
    <source>
        <dbReference type="EMBL" id="KAK4640737.1"/>
    </source>
</evidence>
<accession>A0ABR0FCT4</accession>
<comment type="caution">
    <text evidence="2">The sequence shown here is derived from an EMBL/GenBank/DDBJ whole genome shotgun (WGS) entry which is preliminary data.</text>
</comment>
<evidence type="ECO:0000313" key="3">
    <source>
        <dbReference type="Proteomes" id="UP001322138"/>
    </source>
</evidence>
<name>A0ABR0FCT4_9PEZI</name>
<protein>
    <submittedName>
        <fullName evidence="2">Uncharacterized protein</fullName>
    </submittedName>
</protein>
<organism evidence="2 3">
    <name type="scientific">Podospora bellae-mahoneyi</name>
    <dbReference type="NCBI Taxonomy" id="2093777"/>
    <lineage>
        <taxon>Eukaryota</taxon>
        <taxon>Fungi</taxon>
        <taxon>Dikarya</taxon>
        <taxon>Ascomycota</taxon>
        <taxon>Pezizomycotina</taxon>
        <taxon>Sordariomycetes</taxon>
        <taxon>Sordariomycetidae</taxon>
        <taxon>Sordariales</taxon>
        <taxon>Podosporaceae</taxon>
        <taxon>Podospora</taxon>
    </lineage>
</organism>
<sequence length="145" mass="16547">MTAAAVNDNVPFRCTHVIEYDDAEKRNWRMVGFGRYNVRPLSPEAEQAFQSIRLQLISITRNIPLISIKCRGPSARSPAVTVEGHRVTDKKKSDPDRDGVDAVVLRNSSRPFVKEIKKRIKQTRILEFGRTKFALTVRDEPPGWD</sequence>
<reference evidence="2 3" key="1">
    <citation type="journal article" date="2023" name="bioRxiv">
        <title>High-quality genome assemblies of four members of thePodospora anserinaspecies complex.</title>
        <authorList>
            <person name="Ament-Velasquez S.L."/>
            <person name="Vogan A.A."/>
            <person name="Wallerman O."/>
            <person name="Hartmann F."/>
            <person name="Gautier V."/>
            <person name="Silar P."/>
            <person name="Giraud T."/>
            <person name="Johannesson H."/>
        </authorList>
    </citation>
    <scope>NUCLEOTIDE SEQUENCE [LARGE SCALE GENOMIC DNA]</scope>
    <source>
        <strain evidence="2 3">CBS 112042</strain>
    </source>
</reference>
<feature type="compositionally biased region" description="Basic and acidic residues" evidence="1">
    <location>
        <begin position="83"/>
        <end position="99"/>
    </location>
</feature>
<keyword evidence="3" id="KW-1185">Reference proteome</keyword>
<proteinExistence type="predicted"/>
<feature type="region of interest" description="Disordered" evidence="1">
    <location>
        <begin position="75"/>
        <end position="99"/>
    </location>
</feature>